<dbReference type="Pfam" id="PF00106">
    <property type="entry name" value="adh_short"/>
    <property type="match status" value="1"/>
</dbReference>
<evidence type="ECO:0000313" key="5">
    <source>
        <dbReference type="Proteomes" id="UP000076532"/>
    </source>
</evidence>
<dbReference type="STRING" id="436010.A0A166GSS6"/>
<keyword evidence="3" id="KW-0560">Oxidoreductase</keyword>
<dbReference type="PANTHER" id="PTHR24320:SF282">
    <property type="entry name" value="WW DOMAIN-CONTAINING OXIDOREDUCTASE"/>
    <property type="match status" value="1"/>
</dbReference>
<sequence>MGALFSSAPPELPDLTGSVAIVTGGNAGIGYYTVQRLAKHGAKVYMGARNEERARAAIEKLHAEGLGDKAGESRGTVIFLDLDLTHPSKAKAAAEYIVSREQRLDILVNNAGMYFAPCFLTFAITDRQFRSHLSPFIFTNTLLPLMKATAKLPDSDVRIVNVLSSVMHGWVSGNIAFDSLEAINVDFGPSGNGKSKLYAYTKLLNVLHTKELQKRLDTDNVPIIVTAVHPGYVWTGTNRLHAAAPSASTDMPCRRRLWLAILHAVTVPAERGADTSLFAAASPQVRASPEKYKGAYLVPMGQIKHPSGPAMDPKNAADLWEASEKQLAAIGL</sequence>
<dbReference type="Gene3D" id="3.40.50.720">
    <property type="entry name" value="NAD(P)-binding Rossmann-like Domain"/>
    <property type="match status" value="1"/>
</dbReference>
<comment type="similarity">
    <text evidence="1">Belongs to the short-chain dehydrogenases/reductases (SDR) family.</text>
</comment>
<dbReference type="EMBL" id="KV417575">
    <property type="protein sequence ID" value="KZP18129.1"/>
    <property type="molecule type" value="Genomic_DNA"/>
</dbReference>
<reference evidence="4 5" key="1">
    <citation type="journal article" date="2016" name="Mol. Biol. Evol.">
        <title>Comparative Genomics of Early-Diverging Mushroom-Forming Fungi Provides Insights into the Origins of Lignocellulose Decay Capabilities.</title>
        <authorList>
            <person name="Nagy L.G."/>
            <person name="Riley R."/>
            <person name="Tritt A."/>
            <person name="Adam C."/>
            <person name="Daum C."/>
            <person name="Floudas D."/>
            <person name="Sun H."/>
            <person name="Yadav J.S."/>
            <person name="Pangilinan J."/>
            <person name="Larsson K.H."/>
            <person name="Matsuura K."/>
            <person name="Barry K."/>
            <person name="Labutti K."/>
            <person name="Kuo R."/>
            <person name="Ohm R.A."/>
            <person name="Bhattacharya S.S."/>
            <person name="Shirouzu T."/>
            <person name="Yoshinaga Y."/>
            <person name="Martin F.M."/>
            <person name="Grigoriev I.V."/>
            <person name="Hibbett D.S."/>
        </authorList>
    </citation>
    <scope>NUCLEOTIDE SEQUENCE [LARGE SCALE GENOMIC DNA]</scope>
    <source>
        <strain evidence="4 5">CBS 109695</strain>
    </source>
</reference>
<evidence type="ECO:0000313" key="4">
    <source>
        <dbReference type="EMBL" id="KZP18129.1"/>
    </source>
</evidence>
<evidence type="ECO:0000256" key="2">
    <source>
        <dbReference type="ARBA" id="ARBA00022857"/>
    </source>
</evidence>
<dbReference type="InterPro" id="IPR036291">
    <property type="entry name" value="NAD(P)-bd_dom_sf"/>
</dbReference>
<protein>
    <submittedName>
        <fullName evidence="4">NAD-P-binding protein</fullName>
    </submittedName>
</protein>
<evidence type="ECO:0000256" key="1">
    <source>
        <dbReference type="ARBA" id="ARBA00006484"/>
    </source>
</evidence>
<dbReference type="AlphaFoldDB" id="A0A166GSS6"/>
<proteinExistence type="inferred from homology"/>
<dbReference type="PANTHER" id="PTHR24320">
    <property type="entry name" value="RETINOL DEHYDROGENASE"/>
    <property type="match status" value="1"/>
</dbReference>
<dbReference type="InterPro" id="IPR002347">
    <property type="entry name" value="SDR_fam"/>
</dbReference>
<dbReference type="SUPFAM" id="SSF51735">
    <property type="entry name" value="NAD(P)-binding Rossmann-fold domains"/>
    <property type="match status" value="1"/>
</dbReference>
<dbReference type="PRINTS" id="PR00081">
    <property type="entry name" value="GDHRDH"/>
</dbReference>
<name>A0A166GSS6_9AGAM</name>
<evidence type="ECO:0000256" key="3">
    <source>
        <dbReference type="ARBA" id="ARBA00023002"/>
    </source>
</evidence>
<accession>A0A166GSS6</accession>
<dbReference type="GO" id="GO:0016491">
    <property type="term" value="F:oxidoreductase activity"/>
    <property type="evidence" value="ECO:0007669"/>
    <property type="project" value="UniProtKB-KW"/>
</dbReference>
<dbReference type="OrthoDB" id="191139at2759"/>
<dbReference type="Proteomes" id="UP000076532">
    <property type="component" value="Unassembled WGS sequence"/>
</dbReference>
<organism evidence="4 5">
    <name type="scientific">Athelia psychrophila</name>
    <dbReference type="NCBI Taxonomy" id="1759441"/>
    <lineage>
        <taxon>Eukaryota</taxon>
        <taxon>Fungi</taxon>
        <taxon>Dikarya</taxon>
        <taxon>Basidiomycota</taxon>
        <taxon>Agaricomycotina</taxon>
        <taxon>Agaricomycetes</taxon>
        <taxon>Agaricomycetidae</taxon>
        <taxon>Atheliales</taxon>
        <taxon>Atheliaceae</taxon>
        <taxon>Athelia</taxon>
    </lineage>
</organism>
<keyword evidence="2" id="KW-0521">NADP</keyword>
<keyword evidence="5" id="KW-1185">Reference proteome</keyword>
<gene>
    <name evidence="4" type="ORF">FIBSPDRAFT_745825</name>
</gene>